<feature type="repeat" description="TPR" evidence="7">
    <location>
        <begin position="374"/>
        <end position="407"/>
    </location>
</feature>
<evidence type="ECO:0000313" key="11">
    <source>
        <dbReference type="Proteomes" id="UP000053815"/>
    </source>
</evidence>
<evidence type="ECO:0000256" key="5">
    <source>
        <dbReference type="ARBA" id="ARBA00022803"/>
    </source>
</evidence>
<feature type="coiled-coil region" evidence="8">
    <location>
        <begin position="792"/>
        <end position="868"/>
    </location>
</feature>
<evidence type="ECO:0000256" key="6">
    <source>
        <dbReference type="ARBA" id="ARBA00023306"/>
    </source>
</evidence>
<accession>A0A0C9MXN7</accession>
<dbReference type="Pfam" id="PF04049">
    <property type="entry name" value="ANAPC8"/>
    <property type="match status" value="2"/>
</dbReference>
<dbReference type="GO" id="GO:0005680">
    <property type="term" value="C:anaphase-promoting complex"/>
    <property type="evidence" value="ECO:0007669"/>
    <property type="project" value="InterPro"/>
</dbReference>
<dbReference type="Pfam" id="PF08518">
    <property type="entry name" value="GIT_SHD"/>
    <property type="match status" value="2"/>
</dbReference>
<feature type="domain" description="GIT Spa2 homology (SHD)" evidence="9">
    <location>
        <begin position="590"/>
        <end position="620"/>
    </location>
</feature>
<evidence type="ECO:0000256" key="3">
    <source>
        <dbReference type="ARBA" id="ARBA00022776"/>
    </source>
</evidence>
<keyword evidence="3" id="KW-0498">Mitosis</keyword>
<keyword evidence="2" id="KW-0677">Repeat</keyword>
<name>A0A0C9MXN7_9FUNG</name>
<evidence type="ECO:0000256" key="4">
    <source>
        <dbReference type="ARBA" id="ARBA00022786"/>
    </source>
</evidence>
<reference evidence="10" key="1">
    <citation type="submission" date="2014-09" db="EMBL/GenBank/DDBJ databases">
        <title>Draft genome sequence of an oleaginous Mucoromycotina fungus Mucor ambiguus NBRC6742.</title>
        <authorList>
            <person name="Takeda I."/>
            <person name="Yamane N."/>
            <person name="Morita T."/>
            <person name="Tamano K."/>
            <person name="Machida M."/>
            <person name="Baker S."/>
            <person name="Koike H."/>
        </authorList>
    </citation>
    <scope>NUCLEOTIDE SEQUENCE</scope>
    <source>
        <strain evidence="10">NBRC 6742</strain>
    </source>
</reference>
<evidence type="ECO:0000313" key="10">
    <source>
        <dbReference type="EMBL" id="GAN06963.1"/>
    </source>
</evidence>
<dbReference type="SMART" id="SM00555">
    <property type="entry name" value="GIT"/>
    <property type="match status" value="2"/>
</dbReference>
<dbReference type="Gene3D" id="1.20.120.330">
    <property type="entry name" value="Nucleotidyltransferases domain 2"/>
    <property type="match status" value="1"/>
</dbReference>
<dbReference type="PANTHER" id="PTHR12558">
    <property type="entry name" value="CELL DIVISION CYCLE 16,23,27"/>
    <property type="match status" value="1"/>
</dbReference>
<dbReference type="Gene3D" id="1.20.5.170">
    <property type="match status" value="1"/>
</dbReference>
<dbReference type="GO" id="GO:0031145">
    <property type="term" value="P:anaphase-promoting complex-dependent catabolic process"/>
    <property type="evidence" value="ECO:0007669"/>
    <property type="project" value="TreeGrafter"/>
</dbReference>
<dbReference type="GO" id="GO:0016567">
    <property type="term" value="P:protein ubiquitination"/>
    <property type="evidence" value="ECO:0007669"/>
    <property type="project" value="TreeGrafter"/>
</dbReference>
<dbReference type="InterPro" id="IPR013724">
    <property type="entry name" value="GIT_SHD"/>
</dbReference>
<dbReference type="SMART" id="SM00028">
    <property type="entry name" value="TPR"/>
    <property type="match status" value="6"/>
</dbReference>
<evidence type="ECO:0000256" key="8">
    <source>
        <dbReference type="SAM" id="Coils"/>
    </source>
</evidence>
<dbReference type="InterPro" id="IPR022018">
    <property type="entry name" value="GIT1_C"/>
</dbReference>
<dbReference type="Proteomes" id="UP000053815">
    <property type="component" value="Unassembled WGS sequence"/>
</dbReference>
<dbReference type="GO" id="GO:0051301">
    <property type="term" value="P:cell division"/>
    <property type="evidence" value="ECO:0007669"/>
    <property type="project" value="UniProtKB-KW"/>
</dbReference>
<dbReference type="InterPro" id="IPR019734">
    <property type="entry name" value="TPR_rpt"/>
</dbReference>
<evidence type="ECO:0000256" key="2">
    <source>
        <dbReference type="ARBA" id="ARBA00022737"/>
    </source>
</evidence>
<keyword evidence="11" id="KW-1185">Reference proteome</keyword>
<keyword evidence="4" id="KW-0833">Ubl conjugation pathway</keyword>
<feature type="domain" description="GIT Spa2 homology (SHD)" evidence="9">
    <location>
        <begin position="638"/>
        <end position="668"/>
    </location>
</feature>
<dbReference type="STRING" id="91626.A0A0C9MXN7"/>
<keyword evidence="1" id="KW-0132">Cell division</keyword>
<dbReference type="EMBL" id="DF836432">
    <property type="protein sequence ID" value="GAN06963.1"/>
    <property type="molecule type" value="Genomic_DNA"/>
</dbReference>
<evidence type="ECO:0000256" key="1">
    <source>
        <dbReference type="ARBA" id="ARBA00022618"/>
    </source>
</evidence>
<gene>
    <name evidence="10" type="ORF">MAM1_0143d06453</name>
</gene>
<evidence type="ECO:0000256" key="7">
    <source>
        <dbReference type="PROSITE-ProRule" id="PRU00339"/>
    </source>
</evidence>
<proteinExistence type="predicted"/>
<dbReference type="SUPFAM" id="SSF48452">
    <property type="entry name" value="TPR-like"/>
    <property type="match status" value="1"/>
</dbReference>
<evidence type="ECO:0000259" key="9">
    <source>
        <dbReference type="SMART" id="SM00555"/>
    </source>
</evidence>
<dbReference type="GO" id="GO:0045842">
    <property type="term" value="P:positive regulation of mitotic metaphase/anaphase transition"/>
    <property type="evidence" value="ECO:0007669"/>
    <property type="project" value="TreeGrafter"/>
</dbReference>
<dbReference type="Pfam" id="PF12205">
    <property type="entry name" value="GIT1_C"/>
    <property type="match status" value="1"/>
</dbReference>
<sequence>MVIDDKALREYKVKLQQSIVVCSERCLFYSSKWAAEVLDGIREDILDDKEPFTNTELQSVSAYQIPYEASLPPLSEYEYNKYQYAKSLFQIRQFDSVKDAGEKKREELSQEIFGVTEDTKADNLELNSIFEELSEDHDKGNLDAFGLYLYGIVLRKRNAGFKAAAILLESIRKFQYNWSAWMELALLVQNNKMFMDLQVLVNREFEGSAIKDFFLAKLCIDLHQPKPVFAAIMEPLTACFPHSAYVKSQWAVLYYDTMDYNESLLMFEELRRAFPSRLEDMDVFSNLLYLQDSKDKLCVLALDCDKIDKYRPETCCVRANYYSVKREVPESIEYFKRALKLNRSYHLAWTLLGHDYIELKNTNAAIECVNSRDYRAWYGLGQAYEVRKFPYDAIYYYQKATDLRPYDARMWRALANCYQTLQQDDEARDCYKRAAACDKTGKNLAMVQLGRIFEKMGRMSVAIDYYHTVWEQARYNKINDELAEICLVLARYAISKQRYKDAEEYAMSALNTIHPYQNRPQEHWDNKTNMAKTQSTASAAYSVSSSSSRQTSASLQESSARTYFAELGKYLYSLLAKEAAEGVPNQRSAARQKLSRLNNLQFHELATDVYDELVRRIVDKHKSFLQLREDFHPRRNQARQKLATLPEGRFKDLASDVYHELKRRYPHVAMEEELPPIPQNKQIDTKAQLSQSTNIIPVKGMISVESMDYSDEDEGNGRSPVSDNGNIQSLDSLMADLGNMVKTPRLDIVNTADTDAIRYEYEAKISQMAKRIKMLELSLDSDTSNHPGQSKIKQMQDEYRQLDNKYSQLSNEHREQQVAVREVKQEIKQLIEELKNLSAKNETLRIQNEKAEAEIRNLSQETKSWRRKYETVSMELRSFKVKSVALDNQDLSTDFFMKPNSKGAIGHQFIIDYQSAIEELLKTSRSSKPSDVLMSMRTIVMACKSITTEVEEYEVKVGLSPANQDALYNIKKKFSTELTNLLASAKNFAAGMGISPVSLLDAAAGNLTSTIVDLVKLLGMRPIGDNDNAVQSLSVSERENAPNMNGKHNDTQLLSPHQLSQFLKTETDHIVSSVQNLLGALRSSDGNLYDIITSIVKIVSNIIQVSQKSFSSGEGLKYRNQGSTIISDLDRCNSKIIQIRDTSFIQSPENANAIAKRNLAQESYEIAKYTKELINMLDM</sequence>
<keyword evidence="5 7" id="KW-0802">TPR repeat</keyword>
<dbReference type="Pfam" id="PF23742">
    <property type="entry name" value="VBS_C3G9"/>
    <property type="match status" value="1"/>
</dbReference>
<keyword evidence="6" id="KW-0131">Cell cycle</keyword>
<dbReference type="AlphaFoldDB" id="A0A0C9MXN7"/>
<dbReference type="PANTHER" id="PTHR12558:SF10">
    <property type="entry name" value="CELL DIVISION CYCLE PROTEIN 23 HOMOLOG"/>
    <property type="match status" value="1"/>
</dbReference>
<dbReference type="InterPro" id="IPR011990">
    <property type="entry name" value="TPR-like_helical_dom_sf"/>
</dbReference>
<protein>
    <submittedName>
        <fullName evidence="10">Anaphase-promoting complex subunit Apc8</fullName>
    </submittedName>
</protein>
<dbReference type="OrthoDB" id="5588096at2759"/>
<dbReference type="Gene3D" id="1.25.40.10">
    <property type="entry name" value="Tetratricopeptide repeat domain"/>
    <property type="match status" value="2"/>
</dbReference>
<dbReference type="InterPro" id="IPR007192">
    <property type="entry name" value="APC8"/>
</dbReference>
<dbReference type="PROSITE" id="PS50005">
    <property type="entry name" value="TPR"/>
    <property type="match status" value="1"/>
</dbReference>
<keyword evidence="8" id="KW-0175">Coiled coil</keyword>
<dbReference type="InterPro" id="IPR056439">
    <property type="entry name" value="VBS_C3G9"/>
</dbReference>
<organism evidence="10">
    <name type="scientific">Mucor ambiguus</name>
    <dbReference type="NCBI Taxonomy" id="91626"/>
    <lineage>
        <taxon>Eukaryota</taxon>
        <taxon>Fungi</taxon>
        <taxon>Fungi incertae sedis</taxon>
        <taxon>Mucoromycota</taxon>
        <taxon>Mucoromycotina</taxon>
        <taxon>Mucoromycetes</taxon>
        <taxon>Mucorales</taxon>
        <taxon>Mucorineae</taxon>
        <taxon>Mucoraceae</taxon>
        <taxon>Mucor</taxon>
    </lineage>
</organism>